<name>A0ABU4EH56_9GAMM</name>
<dbReference type="Pfam" id="PF17762">
    <property type="entry name" value="HTH_ParB"/>
    <property type="match status" value="1"/>
</dbReference>
<dbReference type="RefSeq" id="WP_057083793.1">
    <property type="nucleotide sequence ID" value="NZ_CP104920.1"/>
</dbReference>
<dbReference type="EMBL" id="JAWLLM010000016">
    <property type="protein sequence ID" value="MDV7043394.1"/>
    <property type="molecule type" value="Genomic_DNA"/>
</dbReference>
<dbReference type="SUPFAM" id="SSF109709">
    <property type="entry name" value="KorB DNA-binding domain-like"/>
    <property type="match status" value="1"/>
</dbReference>
<protein>
    <submittedName>
        <fullName evidence="2">DNA-binding protein</fullName>
    </submittedName>
</protein>
<feature type="domain" description="ParB/Spo0J HTH" evidence="1">
    <location>
        <begin position="122"/>
        <end position="181"/>
    </location>
</feature>
<proteinExistence type="predicted"/>
<reference evidence="2 3" key="1">
    <citation type="submission" date="2023-10" db="EMBL/GenBank/DDBJ databases">
        <title>Clonality and diversity in the soft rot Dickeya solani phytopathogen.</title>
        <authorList>
            <person name="Pedron J."/>
            <person name="Van Gijisegem F."/>
            <person name="Portier P."/>
            <person name="Taghouti G."/>
        </authorList>
    </citation>
    <scope>NUCLEOTIDE SEQUENCE [LARGE SCALE GENOMIC DNA]</scope>
    <source>
        <strain evidence="2 3">FVG2-MFV017-A9</strain>
    </source>
</reference>
<gene>
    <name evidence="2" type="ORF">RUJ08_14795</name>
</gene>
<dbReference type="InterPro" id="IPR036086">
    <property type="entry name" value="ParB/Sulfiredoxin_sf"/>
</dbReference>
<dbReference type="InterPro" id="IPR041468">
    <property type="entry name" value="HTH_ParB/Spo0J"/>
</dbReference>
<dbReference type="Proteomes" id="UP001187868">
    <property type="component" value="Unassembled WGS sequence"/>
</dbReference>
<accession>A0ABU4EH56</accession>
<comment type="caution">
    <text evidence="2">The sequence shown here is derived from an EMBL/GenBank/DDBJ whole genome shotgun (WGS) entry which is preliminary data.</text>
</comment>
<keyword evidence="3" id="KW-1185">Reference proteome</keyword>
<organism evidence="2 3">
    <name type="scientific">Dickeya solani</name>
    <dbReference type="NCBI Taxonomy" id="1089444"/>
    <lineage>
        <taxon>Bacteria</taxon>
        <taxon>Pseudomonadati</taxon>
        <taxon>Pseudomonadota</taxon>
        <taxon>Gammaproteobacteria</taxon>
        <taxon>Enterobacterales</taxon>
        <taxon>Pectobacteriaceae</taxon>
        <taxon>Dickeya</taxon>
    </lineage>
</organism>
<evidence type="ECO:0000313" key="3">
    <source>
        <dbReference type="Proteomes" id="UP001187868"/>
    </source>
</evidence>
<sequence length="278" mass="31089">MPTLSQRYNSRNELKSEMTTRKTYLVPLSEIYAEDGYNVRELNQAHIQEFKDAFVAGEYIPPLAVEVTEKGVKVIDGHHRYFGALAANESGCEVRALECKDFIGTEADKIAFMITSSQGLALTPLERGASYYRLVNQGWTNAQIAQKVKRSESDIIQHLQLHQECSPYLQSLVRTGSINYALAIEINREHGIYADKVASNLMEKAEAAGKRKITKSLAKPQFSAVKARRAVELLYDAIPNSDDDDQNGYIIVPRSVIGELMEIVDEYKKGADNNGQPE</sequence>
<evidence type="ECO:0000313" key="2">
    <source>
        <dbReference type="EMBL" id="MDV7043394.1"/>
    </source>
</evidence>
<keyword evidence="2" id="KW-0238">DNA-binding</keyword>
<dbReference type="Gene3D" id="1.10.10.2830">
    <property type="match status" value="1"/>
</dbReference>
<evidence type="ECO:0000259" key="1">
    <source>
        <dbReference type="Pfam" id="PF17762"/>
    </source>
</evidence>
<dbReference type="GO" id="GO:0003677">
    <property type="term" value="F:DNA binding"/>
    <property type="evidence" value="ECO:0007669"/>
    <property type="project" value="UniProtKB-KW"/>
</dbReference>
<dbReference type="SUPFAM" id="SSF110849">
    <property type="entry name" value="ParB/Sulfiredoxin"/>
    <property type="match status" value="1"/>
</dbReference>